<dbReference type="EMBL" id="CATNWA010021331">
    <property type="protein sequence ID" value="CAI9622279.1"/>
    <property type="molecule type" value="Genomic_DNA"/>
</dbReference>
<name>A0ABN9HMF0_9NEOB</name>
<keyword evidence="2" id="KW-1185">Reference proteome</keyword>
<sequence>MYLVMEANGKRASLVAKFQTPLRVGQRESGTKWHMSPVEVLVGGPPRSTADARR</sequence>
<gene>
    <name evidence="1" type="ORF">SPARVUS_LOCUS16266100</name>
</gene>
<organism evidence="1 2">
    <name type="scientific">Staurois parvus</name>
    <dbReference type="NCBI Taxonomy" id="386267"/>
    <lineage>
        <taxon>Eukaryota</taxon>
        <taxon>Metazoa</taxon>
        <taxon>Chordata</taxon>
        <taxon>Craniata</taxon>
        <taxon>Vertebrata</taxon>
        <taxon>Euteleostomi</taxon>
        <taxon>Amphibia</taxon>
        <taxon>Batrachia</taxon>
        <taxon>Anura</taxon>
        <taxon>Neobatrachia</taxon>
        <taxon>Ranoidea</taxon>
        <taxon>Ranidae</taxon>
        <taxon>Staurois</taxon>
    </lineage>
</organism>
<protein>
    <submittedName>
        <fullName evidence="1">Uncharacterized protein</fullName>
    </submittedName>
</protein>
<comment type="caution">
    <text evidence="1">The sequence shown here is derived from an EMBL/GenBank/DDBJ whole genome shotgun (WGS) entry which is preliminary data.</text>
</comment>
<evidence type="ECO:0000313" key="1">
    <source>
        <dbReference type="EMBL" id="CAI9622279.1"/>
    </source>
</evidence>
<proteinExistence type="predicted"/>
<accession>A0ABN9HMF0</accession>
<dbReference type="Proteomes" id="UP001162483">
    <property type="component" value="Unassembled WGS sequence"/>
</dbReference>
<evidence type="ECO:0000313" key="2">
    <source>
        <dbReference type="Proteomes" id="UP001162483"/>
    </source>
</evidence>
<reference evidence="1" key="1">
    <citation type="submission" date="2023-05" db="EMBL/GenBank/DDBJ databases">
        <authorList>
            <person name="Stuckert A."/>
        </authorList>
    </citation>
    <scope>NUCLEOTIDE SEQUENCE</scope>
</reference>